<dbReference type="Proteomes" id="UP000327157">
    <property type="component" value="Chromosome 6"/>
</dbReference>
<dbReference type="GO" id="GO:0032259">
    <property type="term" value="P:methylation"/>
    <property type="evidence" value="ECO:0007669"/>
    <property type="project" value="UniProtKB-KW"/>
</dbReference>
<evidence type="ECO:0000313" key="1">
    <source>
        <dbReference type="EMBL" id="KAB2632986.1"/>
    </source>
</evidence>
<reference evidence="2" key="2">
    <citation type="submission" date="2019-10" db="EMBL/GenBank/DDBJ databases">
        <title>A de novo genome assembly of a pear dwarfing rootstock.</title>
        <authorList>
            <person name="Wang F."/>
            <person name="Wang J."/>
            <person name="Li S."/>
            <person name="Zhang Y."/>
            <person name="Fang M."/>
            <person name="Ma L."/>
            <person name="Zhao Y."/>
            <person name="Jiang S."/>
        </authorList>
    </citation>
    <scope>NUCLEOTIDE SEQUENCE [LARGE SCALE GENOMIC DNA]</scope>
</reference>
<keyword evidence="1" id="KW-0808">Transferase</keyword>
<accession>A0A5N5HYI6</accession>
<organism evidence="1 2">
    <name type="scientific">Pyrus ussuriensis x Pyrus communis</name>
    <dbReference type="NCBI Taxonomy" id="2448454"/>
    <lineage>
        <taxon>Eukaryota</taxon>
        <taxon>Viridiplantae</taxon>
        <taxon>Streptophyta</taxon>
        <taxon>Embryophyta</taxon>
        <taxon>Tracheophyta</taxon>
        <taxon>Spermatophyta</taxon>
        <taxon>Magnoliopsida</taxon>
        <taxon>eudicotyledons</taxon>
        <taxon>Gunneridae</taxon>
        <taxon>Pentapetalae</taxon>
        <taxon>rosids</taxon>
        <taxon>fabids</taxon>
        <taxon>Rosales</taxon>
        <taxon>Rosaceae</taxon>
        <taxon>Amygdaloideae</taxon>
        <taxon>Maleae</taxon>
        <taxon>Pyrus</taxon>
    </lineage>
</organism>
<dbReference type="AlphaFoldDB" id="A0A5N5HYI6"/>
<name>A0A5N5HYI6_9ROSA</name>
<protein>
    <submittedName>
        <fullName evidence="1">Serine hydroxymethyltransferase 7-like</fullName>
    </submittedName>
</protein>
<evidence type="ECO:0000313" key="2">
    <source>
        <dbReference type="Proteomes" id="UP000327157"/>
    </source>
</evidence>
<dbReference type="GO" id="GO:0008168">
    <property type="term" value="F:methyltransferase activity"/>
    <property type="evidence" value="ECO:0007669"/>
    <property type="project" value="UniProtKB-KW"/>
</dbReference>
<sequence>MGNNRPTAEWRSWKDMLENAKKAVMDELLVSNVAGISTPDLNTTSVPLVAPLGPTVSTVATSSTSSVTHLVLNA</sequence>
<keyword evidence="1" id="KW-0489">Methyltransferase</keyword>
<proteinExistence type="predicted"/>
<keyword evidence="2" id="KW-1185">Reference proteome</keyword>
<dbReference type="EMBL" id="SMOL01000120">
    <property type="protein sequence ID" value="KAB2632986.1"/>
    <property type="molecule type" value="Genomic_DNA"/>
</dbReference>
<gene>
    <name evidence="1" type="ORF">D8674_029233</name>
</gene>
<reference evidence="1 2" key="3">
    <citation type="submission" date="2019-11" db="EMBL/GenBank/DDBJ databases">
        <title>A de novo genome assembly of a pear dwarfing rootstock.</title>
        <authorList>
            <person name="Wang F."/>
            <person name="Wang J."/>
            <person name="Li S."/>
            <person name="Zhang Y."/>
            <person name="Fang M."/>
            <person name="Ma L."/>
            <person name="Zhao Y."/>
            <person name="Jiang S."/>
        </authorList>
    </citation>
    <scope>NUCLEOTIDE SEQUENCE [LARGE SCALE GENOMIC DNA]</scope>
    <source>
        <strain evidence="1">S2</strain>
        <tissue evidence="1">Leaf</tissue>
    </source>
</reference>
<reference evidence="1 2" key="1">
    <citation type="submission" date="2019-09" db="EMBL/GenBank/DDBJ databases">
        <authorList>
            <person name="Ou C."/>
        </authorList>
    </citation>
    <scope>NUCLEOTIDE SEQUENCE [LARGE SCALE GENOMIC DNA]</scope>
    <source>
        <strain evidence="1">S2</strain>
        <tissue evidence="1">Leaf</tissue>
    </source>
</reference>
<comment type="caution">
    <text evidence="1">The sequence shown here is derived from an EMBL/GenBank/DDBJ whole genome shotgun (WGS) entry which is preliminary data.</text>
</comment>